<dbReference type="SUPFAM" id="SSF54106">
    <property type="entry name" value="LysM domain"/>
    <property type="match status" value="1"/>
</dbReference>
<feature type="domain" description="LysM" evidence="2">
    <location>
        <begin position="41"/>
        <end position="85"/>
    </location>
</feature>
<dbReference type="STRING" id="1618023.UH38_03065"/>
<dbReference type="InterPro" id="IPR050570">
    <property type="entry name" value="Cell_wall_metabolism_enzyme"/>
</dbReference>
<dbReference type="PANTHER" id="PTHR21666">
    <property type="entry name" value="PEPTIDASE-RELATED"/>
    <property type="match status" value="1"/>
</dbReference>
<dbReference type="PANTHER" id="PTHR21666:SF290">
    <property type="entry name" value="PEPTIDASE M23 DOMAIN PROTEIN"/>
    <property type="match status" value="1"/>
</dbReference>
<dbReference type="RefSeq" id="WP_045053157.1">
    <property type="nucleotide sequence ID" value="NZ_CAWMDP010000059.1"/>
</dbReference>
<organism evidence="3 4">
    <name type="scientific">Aliterella atlantica CENA595</name>
    <dbReference type="NCBI Taxonomy" id="1618023"/>
    <lineage>
        <taxon>Bacteria</taxon>
        <taxon>Bacillati</taxon>
        <taxon>Cyanobacteriota</taxon>
        <taxon>Cyanophyceae</taxon>
        <taxon>Chroococcidiopsidales</taxon>
        <taxon>Aliterellaceae</taxon>
        <taxon>Aliterella</taxon>
    </lineage>
</organism>
<dbReference type="Proteomes" id="UP000032452">
    <property type="component" value="Unassembled WGS sequence"/>
</dbReference>
<dbReference type="SMART" id="SM00257">
    <property type="entry name" value="LysM"/>
    <property type="match status" value="1"/>
</dbReference>
<dbReference type="Gene3D" id="3.10.350.10">
    <property type="entry name" value="LysM domain"/>
    <property type="match status" value="1"/>
</dbReference>
<dbReference type="Gene3D" id="2.70.70.10">
    <property type="entry name" value="Glucose Permease (Domain IIA)"/>
    <property type="match status" value="1"/>
</dbReference>
<dbReference type="PATRIC" id="fig|1618023.3.peg.5087"/>
<dbReference type="SUPFAM" id="SSF51261">
    <property type="entry name" value="Duplicated hybrid motif"/>
    <property type="match status" value="1"/>
</dbReference>
<dbReference type="InterPro" id="IPR018392">
    <property type="entry name" value="LysM"/>
</dbReference>
<dbReference type="OrthoDB" id="507840at2"/>
<feature type="signal peptide" evidence="1">
    <location>
        <begin position="1"/>
        <end position="25"/>
    </location>
</feature>
<dbReference type="AlphaFoldDB" id="A0A0D8ZWU0"/>
<protein>
    <submittedName>
        <fullName evidence="3">Peptidase</fullName>
    </submittedName>
</protein>
<feature type="chain" id="PRO_5002337328" evidence="1">
    <location>
        <begin position="26"/>
        <end position="283"/>
    </location>
</feature>
<accession>A0A0D8ZWU0</accession>
<dbReference type="InterPro" id="IPR016047">
    <property type="entry name" value="M23ase_b-sheet_dom"/>
</dbReference>
<gene>
    <name evidence="3" type="ORF">UH38_03065</name>
</gene>
<evidence type="ECO:0000259" key="2">
    <source>
        <dbReference type="PROSITE" id="PS51782"/>
    </source>
</evidence>
<proteinExistence type="predicted"/>
<reference evidence="3 4" key="1">
    <citation type="submission" date="2015-02" db="EMBL/GenBank/DDBJ databases">
        <title>Draft genome of a novel marine cyanobacterium (Chroococcales) isolated from South Atlantic Ocean.</title>
        <authorList>
            <person name="Rigonato J."/>
            <person name="Alvarenga D.O."/>
            <person name="Branco L.H."/>
            <person name="Varani A.M."/>
            <person name="Brandini F.P."/>
            <person name="Fiore M.F."/>
        </authorList>
    </citation>
    <scope>NUCLEOTIDE SEQUENCE [LARGE SCALE GENOMIC DNA]</scope>
    <source>
        <strain evidence="3 4">CENA595</strain>
    </source>
</reference>
<keyword evidence="1" id="KW-0732">Signal</keyword>
<sequence>MTERYWLMLFSILLSSLVANRNVLAAPSQPSCSQPALSKLVRHQVAPGETLASIAQKYNLIPATLIGMNPALQTGQVAVGSEIVIPPYNGIRLNVPKGQTWQQLAAKYKVRADVLFEINGCQTKPKVVFIPGVNWSPPPVVTSSSRAAIDYPLAQKAEVALGYGWQLNPSTGKVFFHSGLDLVAPVGTPVDAVATGTVAFAGEQGSYGNLVVINHQGGNQSRYAQLQTIAVKTGQVVKPGDLIGKVGTTGSPSSSQAHLHFELRYASKLGWTAEDPTKQFINQ</sequence>
<evidence type="ECO:0000256" key="1">
    <source>
        <dbReference type="SAM" id="SignalP"/>
    </source>
</evidence>
<dbReference type="GO" id="GO:0004222">
    <property type="term" value="F:metalloendopeptidase activity"/>
    <property type="evidence" value="ECO:0007669"/>
    <property type="project" value="TreeGrafter"/>
</dbReference>
<dbReference type="InterPro" id="IPR011055">
    <property type="entry name" value="Dup_hybrid_motif"/>
</dbReference>
<dbReference type="CDD" id="cd12797">
    <property type="entry name" value="M23_peptidase"/>
    <property type="match status" value="1"/>
</dbReference>
<dbReference type="Pfam" id="PF01551">
    <property type="entry name" value="Peptidase_M23"/>
    <property type="match status" value="1"/>
</dbReference>
<name>A0A0D8ZWU0_9CYAN</name>
<comment type="caution">
    <text evidence="3">The sequence shown here is derived from an EMBL/GenBank/DDBJ whole genome shotgun (WGS) entry which is preliminary data.</text>
</comment>
<keyword evidence="4" id="KW-1185">Reference proteome</keyword>
<dbReference type="InterPro" id="IPR036779">
    <property type="entry name" value="LysM_dom_sf"/>
</dbReference>
<evidence type="ECO:0000313" key="4">
    <source>
        <dbReference type="Proteomes" id="UP000032452"/>
    </source>
</evidence>
<dbReference type="PROSITE" id="PS51782">
    <property type="entry name" value="LYSM"/>
    <property type="match status" value="1"/>
</dbReference>
<evidence type="ECO:0000313" key="3">
    <source>
        <dbReference type="EMBL" id="KJH73220.1"/>
    </source>
</evidence>
<dbReference type="EMBL" id="JYON01000002">
    <property type="protein sequence ID" value="KJH73220.1"/>
    <property type="molecule type" value="Genomic_DNA"/>
</dbReference>
<dbReference type="CDD" id="cd00118">
    <property type="entry name" value="LysM"/>
    <property type="match status" value="1"/>
</dbReference>
<dbReference type="Pfam" id="PF01476">
    <property type="entry name" value="LysM"/>
    <property type="match status" value="1"/>
</dbReference>